<organism evidence="2 3">
    <name type="scientific">Nocardia aobensis</name>
    <dbReference type="NCBI Taxonomy" id="257277"/>
    <lineage>
        <taxon>Bacteria</taxon>
        <taxon>Bacillati</taxon>
        <taxon>Actinomycetota</taxon>
        <taxon>Actinomycetes</taxon>
        <taxon>Mycobacteriales</taxon>
        <taxon>Nocardiaceae</taxon>
        <taxon>Nocardia</taxon>
    </lineage>
</organism>
<accession>A0ABW6P9X7</accession>
<name>A0ABW6P9X7_9NOCA</name>
<feature type="region of interest" description="Disordered" evidence="1">
    <location>
        <begin position="116"/>
        <end position="139"/>
    </location>
</feature>
<keyword evidence="3" id="KW-1185">Reference proteome</keyword>
<evidence type="ECO:0000313" key="3">
    <source>
        <dbReference type="Proteomes" id="UP001601442"/>
    </source>
</evidence>
<dbReference type="Proteomes" id="UP001601442">
    <property type="component" value="Unassembled WGS sequence"/>
</dbReference>
<gene>
    <name evidence="2" type="ORF">ACFYU5_26395</name>
</gene>
<comment type="caution">
    <text evidence="2">The sequence shown here is derived from an EMBL/GenBank/DDBJ whole genome shotgun (WGS) entry which is preliminary data.</text>
</comment>
<reference evidence="2 3" key="1">
    <citation type="submission" date="2024-10" db="EMBL/GenBank/DDBJ databases">
        <title>The Natural Products Discovery Center: Release of the First 8490 Sequenced Strains for Exploring Actinobacteria Biosynthetic Diversity.</title>
        <authorList>
            <person name="Kalkreuter E."/>
            <person name="Kautsar S.A."/>
            <person name="Yang D."/>
            <person name="Bader C.D."/>
            <person name="Teijaro C.N."/>
            <person name="Fluegel L."/>
            <person name="Davis C.M."/>
            <person name="Simpson J.R."/>
            <person name="Lauterbach L."/>
            <person name="Steele A.D."/>
            <person name="Gui C."/>
            <person name="Meng S."/>
            <person name="Li G."/>
            <person name="Viehrig K."/>
            <person name="Ye F."/>
            <person name="Su P."/>
            <person name="Kiefer A.F."/>
            <person name="Nichols A."/>
            <person name="Cepeda A.J."/>
            <person name="Yan W."/>
            <person name="Fan B."/>
            <person name="Jiang Y."/>
            <person name="Adhikari A."/>
            <person name="Zheng C.-J."/>
            <person name="Schuster L."/>
            <person name="Cowan T.M."/>
            <person name="Smanski M.J."/>
            <person name="Chevrette M.G."/>
            <person name="De Carvalho L.P.S."/>
            <person name="Shen B."/>
        </authorList>
    </citation>
    <scope>NUCLEOTIDE SEQUENCE [LARGE SCALE GENOMIC DNA]</scope>
    <source>
        <strain evidence="2 3">NPDC004119</strain>
    </source>
</reference>
<dbReference type="RefSeq" id="WP_387399402.1">
    <property type="nucleotide sequence ID" value="NZ_JBIAMT010000005.1"/>
</dbReference>
<sequence>MRQTHEHATVHGVTEIQHPGGDSRICLAGTAPIDCDIAEFEFREGCGSAFRPGHRFDLLDRHDPNGVGYRIAAIIPEIDSCRAEITGSSEKRSRSQQGFGIRRGFTEIINAQFGSRADRSPFESGENGKTGGSVGHHCQQRAMDSPVGVHDIGGQRRAYQDLARDFHVDRQSELRLDACPDDYFAGIIGTAIVYAGIFGPNRNSTVLNDHGPILFALRK</sequence>
<evidence type="ECO:0000256" key="1">
    <source>
        <dbReference type="SAM" id="MobiDB-lite"/>
    </source>
</evidence>
<dbReference type="EMBL" id="JBIAMT010000005">
    <property type="protein sequence ID" value="MFF0499958.1"/>
    <property type="molecule type" value="Genomic_DNA"/>
</dbReference>
<evidence type="ECO:0000313" key="2">
    <source>
        <dbReference type="EMBL" id="MFF0499958.1"/>
    </source>
</evidence>
<protein>
    <submittedName>
        <fullName evidence="2">Uncharacterized protein</fullName>
    </submittedName>
</protein>
<proteinExistence type="predicted"/>